<dbReference type="GO" id="GO:0007034">
    <property type="term" value="P:vacuolar transport"/>
    <property type="evidence" value="ECO:0007669"/>
    <property type="project" value="TreeGrafter"/>
</dbReference>
<organism evidence="7 8">
    <name type="scientific">Brassicogethes aeneus</name>
    <name type="common">Rape pollen beetle</name>
    <name type="synonym">Meligethes aeneus</name>
    <dbReference type="NCBI Taxonomy" id="1431903"/>
    <lineage>
        <taxon>Eukaryota</taxon>
        <taxon>Metazoa</taxon>
        <taxon>Ecdysozoa</taxon>
        <taxon>Arthropoda</taxon>
        <taxon>Hexapoda</taxon>
        <taxon>Insecta</taxon>
        <taxon>Pterygota</taxon>
        <taxon>Neoptera</taxon>
        <taxon>Endopterygota</taxon>
        <taxon>Coleoptera</taxon>
        <taxon>Polyphaga</taxon>
        <taxon>Cucujiformia</taxon>
        <taxon>Nitidulidae</taxon>
        <taxon>Meligethinae</taxon>
        <taxon>Brassicogethes</taxon>
    </lineage>
</organism>
<dbReference type="GO" id="GO:0005770">
    <property type="term" value="C:late endosome"/>
    <property type="evidence" value="ECO:0007669"/>
    <property type="project" value="UniProtKB-SubCell"/>
</dbReference>
<dbReference type="OrthoDB" id="9977282at2759"/>
<evidence type="ECO:0000259" key="6">
    <source>
        <dbReference type="Pfam" id="PF04840"/>
    </source>
</evidence>
<feature type="domain" description="Vps16 C-terminal" evidence="6">
    <location>
        <begin position="89"/>
        <end position="375"/>
    </location>
</feature>
<keyword evidence="5" id="KW-0968">Cytoplasmic vesicle</keyword>
<dbReference type="InterPro" id="IPR040057">
    <property type="entry name" value="Spe-39"/>
</dbReference>
<evidence type="ECO:0000256" key="3">
    <source>
        <dbReference type="ARBA" id="ARBA00004603"/>
    </source>
</evidence>
<dbReference type="Proteomes" id="UP001154078">
    <property type="component" value="Chromosome 4"/>
</dbReference>
<dbReference type="AlphaFoldDB" id="A0A9P0B2N0"/>
<gene>
    <name evidence="7" type="ORF">MELIAE_LOCUS6627</name>
</gene>
<dbReference type="Pfam" id="PF04840">
    <property type="entry name" value="Vps16_C"/>
    <property type="match status" value="1"/>
</dbReference>
<reference evidence="7" key="1">
    <citation type="submission" date="2021-12" db="EMBL/GenBank/DDBJ databases">
        <authorList>
            <person name="King R."/>
        </authorList>
    </citation>
    <scope>NUCLEOTIDE SEQUENCE</scope>
</reference>
<comment type="subcellular location">
    <subcellularLocation>
        <location evidence="2">Cytoplasmic vesicle</location>
    </subcellularLocation>
    <subcellularLocation>
        <location evidence="1">Early endosome</location>
    </subcellularLocation>
    <subcellularLocation>
        <location evidence="3">Late endosome</location>
    </subcellularLocation>
</comment>
<dbReference type="InterPro" id="IPR006925">
    <property type="entry name" value="Vps16_C"/>
</dbReference>
<evidence type="ECO:0000256" key="2">
    <source>
        <dbReference type="ARBA" id="ARBA00004541"/>
    </source>
</evidence>
<dbReference type="EMBL" id="OV121135">
    <property type="protein sequence ID" value="CAH0555201.1"/>
    <property type="molecule type" value="Genomic_DNA"/>
</dbReference>
<evidence type="ECO:0000256" key="4">
    <source>
        <dbReference type="ARBA" id="ARBA00022753"/>
    </source>
</evidence>
<dbReference type="PANTHER" id="PTHR13364">
    <property type="entry name" value="DEFECTIVE SPERMATOGENESIS PROTEIN 39"/>
    <property type="match status" value="1"/>
</dbReference>
<evidence type="ECO:0000313" key="7">
    <source>
        <dbReference type="EMBL" id="CAH0555201.1"/>
    </source>
</evidence>
<dbReference type="PANTHER" id="PTHR13364:SF6">
    <property type="entry name" value="SPERMATOGENESIS-DEFECTIVE PROTEIN 39 HOMOLOG"/>
    <property type="match status" value="1"/>
</dbReference>
<evidence type="ECO:0000313" key="8">
    <source>
        <dbReference type="Proteomes" id="UP001154078"/>
    </source>
</evidence>
<proteinExistence type="predicted"/>
<evidence type="ECO:0000256" key="1">
    <source>
        <dbReference type="ARBA" id="ARBA00004412"/>
    </source>
</evidence>
<dbReference type="GO" id="GO:0006886">
    <property type="term" value="P:intracellular protein transport"/>
    <property type="evidence" value="ECO:0007669"/>
    <property type="project" value="InterPro"/>
</dbReference>
<dbReference type="GO" id="GO:0005769">
    <property type="term" value="C:early endosome"/>
    <property type="evidence" value="ECO:0007669"/>
    <property type="project" value="UniProtKB-SubCell"/>
</dbReference>
<name>A0A9P0B2N0_BRAAE</name>
<accession>A0A9P0B2N0</accession>
<sequence>MDVAKEDDFWNISSSSGFNFDDEEDNSHVQESIFSSSTEENLTLPIHSIISKVGLDLVLDDVKSTNQRVVAPVEETIKKMSYSQKYYLPQYQQFDEKMLLLDLAIETLDGNVIIKIVLFLKATLRQNIFYHQVAKRKLAVRHYANYLISTSGFQELADMYMATGNSYNMIEIYYLIGKNITNKETVFKKLEQFMMEHLQKVGNDEKSELYDQMDFLRWQIENKQQSESVIEQLAVLCKIEWTKNKNNNEKVMAFKKLLRIDDFIFEWTILNVLASMELWPQINNLFIKPNWLTKKHTFKSIINPELFVYCIGKHNPSKDILEQYLNFISDSETSLHLGKKLNCHKFVIQHFINQKDRNSLVNYRSKIPPQIEEYFLIEQALKNLVN</sequence>
<keyword evidence="4" id="KW-0967">Endosome</keyword>
<protein>
    <recommendedName>
        <fullName evidence="6">Vps16 C-terminal domain-containing protein</fullName>
    </recommendedName>
</protein>
<keyword evidence="8" id="KW-1185">Reference proteome</keyword>
<evidence type="ECO:0000256" key="5">
    <source>
        <dbReference type="ARBA" id="ARBA00023329"/>
    </source>
</evidence>